<reference evidence="3" key="1">
    <citation type="journal article" date="2019" name="Int. J. Syst. Evol. Microbiol.">
        <title>The Global Catalogue of Microorganisms (GCM) 10K type strain sequencing project: providing services to taxonomists for standard genome sequencing and annotation.</title>
        <authorList>
            <consortium name="The Broad Institute Genomics Platform"/>
            <consortium name="The Broad Institute Genome Sequencing Center for Infectious Disease"/>
            <person name="Wu L."/>
            <person name="Ma J."/>
        </authorList>
    </citation>
    <scope>NUCLEOTIDE SEQUENCE [LARGE SCALE GENOMIC DNA]</scope>
    <source>
        <strain evidence="3">JCM 17804</strain>
    </source>
</reference>
<keyword evidence="1" id="KW-1133">Transmembrane helix</keyword>
<organism evidence="2 3">
    <name type="scientific">Variovorax defluvii</name>
    <dbReference type="NCBI Taxonomy" id="913761"/>
    <lineage>
        <taxon>Bacteria</taxon>
        <taxon>Pseudomonadati</taxon>
        <taxon>Pseudomonadota</taxon>
        <taxon>Betaproteobacteria</taxon>
        <taxon>Burkholderiales</taxon>
        <taxon>Comamonadaceae</taxon>
        <taxon>Variovorax</taxon>
    </lineage>
</organism>
<evidence type="ECO:0000313" key="2">
    <source>
        <dbReference type="EMBL" id="GAA4333581.1"/>
    </source>
</evidence>
<feature type="transmembrane region" description="Helical" evidence="1">
    <location>
        <begin position="56"/>
        <end position="80"/>
    </location>
</feature>
<evidence type="ECO:0000256" key="1">
    <source>
        <dbReference type="SAM" id="Phobius"/>
    </source>
</evidence>
<keyword evidence="1" id="KW-0812">Transmembrane</keyword>
<protein>
    <recommendedName>
        <fullName evidence="4">Transmembrane protein</fullName>
    </recommendedName>
</protein>
<evidence type="ECO:0000313" key="3">
    <source>
        <dbReference type="Proteomes" id="UP001500975"/>
    </source>
</evidence>
<dbReference type="EMBL" id="BAABGJ010000008">
    <property type="protein sequence ID" value="GAA4333581.1"/>
    <property type="molecule type" value="Genomic_DNA"/>
</dbReference>
<sequence>MQMLSQILLHTPRWVFVLFALLVWLGIKQMLAGTVSLTRVTVMPLAMTGLSFYGMLSAFGDSPVALLGWAGAATALLMMVQHRPLPAAVRFDPATRVFHRPGSAVPLALMMGIFFTKYAVAVLMTMHPSLHQHTGFALAVGLLYGAFSGCFAARALRLWKLAIREDRAALPAARAC</sequence>
<comment type="caution">
    <text evidence="2">The sequence shown here is derived from an EMBL/GenBank/DDBJ whole genome shotgun (WGS) entry which is preliminary data.</text>
</comment>
<feature type="transmembrane region" description="Helical" evidence="1">
    <location>
        <begin position="101"/>
        <end position="124"/>
    </location>
</feature>
<dbReference type="InterPro" id="IPR046730">
    <property type="entry name" value="DUF6622"/>
</dbReference>
<dbReference type="RefSeq" id="WP_345536145.1">
    <property type="nucleotide sequence ID" value="NZ_BAABGJ010000008.1"/>
</dbReference>
<accession>A0ABP8H2P7</accession>
<gene>
    <name evidence="2" type="ORF">GCM10023165_08820</name>
</gene>
<keyword evidence="3" id="KW-1185">Reference proteome</keyword>
<dbReference type="Proteomes" id="UP001500975">
    <property type="component" value="Unassembled WGS sequence"/>
</dbReference>
<keyword evidence="1" id="KW-0472">Membrane</keyword>
<proteinExistence type="predicted"/>
<name>A0ABP8H2P7_9BURK</name>
<evidence type="ECO:0008006" key="4">
    <source>
        <dbReference type="Google" id="ProtNLM"/>
    </source>
</evidence>
<dbReference type="Pfam" id="PF20327">
    <property type="entry name" value="DUF6622"/>
    <property type="match status" value="1"/>
</dbReference>
<feature type="transmembrane region" description="Helical" evidence="1">
    <location>
        <begin position="136"/>
        <end position="156"/>
    </location>
</feature>